<comment type="caution">
    <text evidence="2">The sequence shown here is derived from an EMBL/GenBank/DDBJ whole genome shotgun (WGS) entry which is preliminary data.</text>
</comment>
<feature type="transmembrane region" description="Helical" evidence="1">
    <location>
        <begin position="37"/>
        <end position="55"/>
    </location>
</feature>
<proteinExistence type="predicted"/>
<evidence type="ECO:0000313" key="3">
    <source>
        <dbReference type="Proteomes" id="UP000265419"/>
    </source>
</evidence>
<dbReference type="RefSeq" id="WP_119423828.1">
    <property type="nucleotide sequence ID" value="NZ_QQXK01000005.1"/>
</dbReference>
<evidence type="ECO:0000256" key="1">
    <source>
        <dbReference type="SAM" id="Phobius"/>
    </source>
</evidence>
<keyword evidence="1" id="KW-0812">Transmembrane</keyword>
<dbReference type="InterPro" id="IPR021414">
    <property type="entry name" value="DUF3054"/>
</dbReference>
<dbReference type="EMBL" id="QQXK01000005">
    <property type="protein sequence ID" value="RII43180.1"/>
    <property type="molecule type" value="Genomic_DNA"/>
</dbReference>
<accession>A0A399JDU7</accession>
<keyword evidence="3" id="KW-1185">Reference proteome</keyword>
<dbReference type="Proteomes" id="UP000265419">
    <property type="component" value="Unassembled WGS sequence"/>
</dbReference>
<organism evidence="2 3">
    <name type="scientific">Galactobacter valiniphilus</name>
    <dbReference type="NCBI Taxonomy" id="2676122"/>
    <lineage>
        <taxon>Bacteria</taxon>
        <taxon>Bacillati</taxon>
        <taxon>Actinomycetota</taxon>
        <taxon>Actinomycetes</taxon>
        <taxon>Micrococcales</taxon>
        <taxon>Micrococcaceae</taxon>
        <taxon>Galactobacter</taxon>
    </lineage>
</organism>
<feature type="transmembrane region" description="Helical" evidence="1">
    <location>
        <begin position="92"/>
        <end position="117"/>
    </location>
</feature>
<keyword evidence="1" id="KW-1133">Transmembrane helix</keyword>
<feature type="transmembrane region" description="Helical" evidence="1">
    <location>
        <begin position="67"/>
        <end position="86"/>
    </location>
</feature>
<reference evidence="2 3" key="1">
    <citation type="submission" date="2018-07" db="EMBL/GenBank/DDBJ databases">
        <title>Arthrobacter sp. nov., isolated from raw cow's milk with high bacterial count.</title>
        <authorList>
            <person name="Hahne J."/>
            <person name="Isele D."/>
            <person name="Lipski A."/>
        </authorList>
    </citation>
    <scope>NUCLEOTIDE SEQUENCE [LARGE SCALE GENOMIC DNA]</scope>
    <source>
        <strain evidence="2 3">JZ R-35</strain>
    </source>
</reference>
<gene>
    <name evidence="2" type="ORF">DWB68_03895</name>
</gene>
<dbReference type="AlphaFoldDB" id="A0A399JDU7"/>
<protein>
    <submittedName>
        <fullName evidence="2">DUF3054 domain-containing protein</fullName>
    </submittedName>
</protein>
<dbReference type="Pfam" id="PF11255">
    <property type="entry name" value="DUF3054"/>
    <property type="match status" value="1"/>
</dbReference>
<name>A0A399JDU7_9MICC</name>
<evidence type="ECO:0000313" key="2">
    <source>
        <dbReference type="EMBL" id="RII43180.1"/>
    </source>
</evidence>
<sequence>MRRYGWLLWFVLDLVLVVVFAASGRSTHEESVDVLGTLGTAAPFLIALTAATLATKGWKTINDVWPWGFVVWGGTVVLGLGLRVLMGSTAAWPFILVTTGTLALFLIGRRAVAGLLIRNRVKLRG</sequence>
<keyword evidence="1" id="KW-0472">Membrane</keyword>